<sequence>MSKKKVIAIGAHYDDIELGCAGTLKKHVDKGDDVRFVVLSSDEFRTGNANVRYMEQQRSLKLIGLPDQSLILFKSKDGYSTIINYLDKLSSNIIYTQYDKDTHQDHRRASEIGQAVGRKKEITTLFYSSGTSYEFYPNIFSIIDFDFKMKVLDCFNSQIIAGAVRIDTTKKYNLYLASLVKEGDHYAE</sequence>
<dbReference type="GO" id="GO:0016811">
    <property type="term" value="F:hydrolase activity, acting on carbon-nitrogen (but not peptide) bonds, in linear amides"/>
    <property type="evidence" value="ECO:0007669"/>
    <property type="project" value="TreeGrafter"/>
</dbReference>
<dbReference type="PANTHER" id="PTHR12993:SF30">
    <property type="entry name" value="N-ACETYL-ALPHA-D-GLUCOSAMINYL L-MALATE DEACETYLASE 1"/>
    <property type="match status" value="1"/>
</dbReference>
<dbReference type="EMBL" id="BART01007201">
    <property type="protein sequence ID" value="GAG54823.1"/>
    <property type="molecule type" value="Genomic_DNA"/>
</dbReference>
<dbReference type="PANTHER" id="PTHR12993">
    <property type="entry name" value="N-ACETYLGLUCOSAMINYL-PHOSPHATIDYLINOSITOL DE-N-ACETYLASE-RELATED"/>
    <property type="match status" value="1"/>
</dbReference>
<reference evidence="1" key="1">
    <citation type="journal article" date="2014" name="Front. Microbiol.">
        <title>High frequency of phylogenetically diverse reductive dehalogenase-homologous genes in deep subseafloor sedimentary metagenomes.</title>
        <authorList>
            <person name="Kawai M."/>
            <person name="Futagami T."/>
            <person name="Toyoda A."/>
            <person name="Takaki Y."/>
            <person name="Nishi S."/>
            <person name="Hori S."/>
            <person name="Arai W."/>
            <person name="Tsubouchi T."/>
            <person name="Morono Y."/>
            <person name="Uchiyama I."/>
            <person name="Ito T."/>
            <person name="Fujiyama A."/>
            <person name="Inagaki F."/>
            <person name="Takami H."/>
        </authorList>
    </citation>
    <scope>NUCLEOTIDE SEQUENCE</scope>
    <source>
        <strain evidence="1">Expedition CK06-06</strain>
    </source>
</reference>
<feature type="non-terminal residue" evidence="1">
    <location>
        <position position="188"/>
    </location>
</feature>
<dbReference type="Gene3D" id="3.40.50.10320">
    <property type="entry name" value="LmbE-like"/>
    <property type="match status" value="1"/>
</dbReference>
<dbReference type="SUPFAM" id="SSF102588">
    <property type="entry name" value="LmbE-like"/>
    <property type="match status" value="1"/>
</dbReference>
<organism evidence="1">
    <name type="scientific">marine sediment metagenome</name>
    <dbReference type="NCBI Taxonomy" id="412755"/>
    <lineage>
        <taxon>unclassified sequences</taxon>
        <taxon>metagenomes</taxon>
        <taxon>ecological metagenomes</taxon>
    </lineage>
</organism>
<dbReference type="InterPro" id="IPR024078">
    <property type="entry name" value="LmbE-like_dom_sf"/>
</dbReference>
<name>X0Z2Y8_9ZZZZ</name>
<comment type="caution">
    <text evidence="1">The sequence shown here is derived from an EMBL/GenBank/DDBJ whole genome shotgun (WGS) entry which is preliminary data.</text>
</comment>
<evidence type="ECO:0008006" key="2">
    <source>
        <dbReference type="Google" id="ProtNLM"/>
    </source>
</evidence>
<dbReference type="AlphaFoldDB" id="X0Z2Y8"/>
<dbReference type="InterPro" id="IPR003737">
    <property type="entry name" value="GlcNAc_PI_deacetylase-related"/>
</dbReference>
<protein>
    <recommendedName>
        <fullName evidence="2">LmbE family protein</fullName>
    </recommendedName>
</protein>
<dbReference type="Pfam" id="PF02585">
    <property type="entry name" value="PIG-L"/>
    <property type="match status" value="1"/>
</dbReference>
<accession>X0Z2Y8</accession>
<gene>
    <name evidence="1" type="ORF">S01H4_16418</name>
</gene>
<evidence type="ECO:0000313" key="1">
    <source>
        <dbReference type="EMBL" id="GAG54823.1"/>
    </source>
</evidence>
<proteinExistence type="predicted"/>